<protein>
    <recommendedName>
        <fullName evidence="4">Phospho-2-dehydro-3-deoxyheptonate aldolase</fullName>
        <ecNumber evidence="4">2.5.1.54</ecNumber>
    </recommendedName>
</protein>
<keyword evidence="2 4" id="KW-0808">Transferase</keyword>
<dbReference type="Proteomes" id="UP000316238">
    <property type="component" value="Unassembled WGS sequence"/>
</dbReference>
<dbReference type="InterPro" id="IPR013785">
    <property type="entry name" value="Aldolase_TIM"/>
</dbReference>
<feature type="binding site" evidence="3">
    <location>
        <position position="305"/>
    </location>
    <ligand>
        <name>phosphoenolpyruvate</name>
        <dbReference type="ChEBI" id="CHEBI:58702"/>
    </ligand>
</feature>
<keyword evidence="4" id="KW-0057">Aromatic amino acid biosynthesis</keyword>
<dbReference type="AlphaFoldDB" id="A0A521G342"/>
<evidence type="ECO:0000256" key="1">
    <source>
        <dbReference type="ARBA" id="ARBA00008911"/>
    </source>
</evidence>
<feature type="binding site" evidence="3">
    <location>
        <position position="336"/>
    </location>
    <ligand>
        <name>phosphoenolpyruvate</name>
        <dbReference type="ChEBI" id="CHEBI:58702"/>
    </ligand>
</feature>
<evidence type="ECO:0000313" key="6">
    <source>
        <dbReference type="Proteomes" id="UP000316238"/>
    </source>
</evidence>
<keyword evidence="6" id="KW-1185">Reference proteome</keyword>
<feature type="binding site" evidence="3">
    <location>
        <position position="445"/>
    </location>
    <ligand>
        <name>Mn(2+)</name>
        <dbReference type="ChEBI" id="CHEBI:29035"/>
    </ligand>
</feature>
<reference evidence="5" key="1">
    <citation type="submission" date="2017-07" db="EMBL/GenBank/DDBJ databases">
        <title>The cable genome - Insights into the physiology and evolution of filamentous bacteria capable of sulfide oxidation via long distance electron transfer.</title>
        <authorList>
            <person name="Thorup C."/>
            <person name="Bjerg J.T."/>
            <person name="Schreiber L."/>
            <person name="Nielsen L.P."/>
            <person name="Kjeldsen K.U."/>
            <person name="Boesen T."/>
            <person name="Boggild A."/>
            <person name="Meysman F."/>
            <person name="Geelhoed J."/>
            <person name="Schramm A."/>
        </authorList>
    </citation>
    <scope>NUCLEOTIDE SEQUENCE [LARGE SCALE GENOMIC DNA]</scope>
    <source>
        <strain evidence="5">GS</strain>
    </source>
</reference>
<comment type="pathway">
    <text evidence="4">Metabolic intermediate biosynthesis; chorismate biosynthesis; chorismate from D-erythrose 4-phosphate and phosphoenolpyruvate: step 1/7.</text>
</comment>
<evidence type="ECO:0000313" key="5">
    <source>
        <dbReference type="EMBL" id="TAA75444.1"/>
    </source>
</evidence>
<dbReference type="PANTHER" id="PTHR21337:SF0">
    <property type="entry name" value="PHOSPHO-2-DEHYDRO-3-DEOXYHEPTONATE ALDOLASE"/>
    <property type="match status" value="1"/>
</dbReference>
<dbReference type="Gene3D" id="3.20.20.70">
    <property type="entry name" value="Aldolase class I"/>
    <property type="match status" value="1"/>
</dbReference>
<dbReference type="Pfam" id="PF01474">
    <property type="entry name" value="DAHP_synth_2"/>
    <property type="match status" value="1"/>
</dbReference>
<comment type="catalytic activity">
    <reaction evidence="4">
        <text>D-erythrose 4-phosphate + phosphoenolpyruvate + H2O = 7-phospho-2-dehydro-3-deoxy-D-arabino-heptonate + phosphate</text>
        <dbReference type="Rhea" id="RHEA:14717"/>
        <dbReference type="ChEBI" id="CHEBI:15377"/>
        <dbReference type="ChEBI" id="CHEBI:16897"/>
        <dbReference type="ChEBI" id="CHEBI:43474"/>
        <dbReference type="ChEBI" id="CHEBI:58394"/>
        <dbReference type="ChEBI" id="CHEBI:58702"/>
        <dbReference type="EC" id="2.5.1.54"/>
    </reaction>
</comment>
<comment type="cofactor">
    <cofactor evidence="3">
        <name>Mn(2+)</name>
        <dbReference type="ChEBI" id="CHEBI:29035"/>
    </cofactor>
    <cofactor evidence="3">
        <name>Co(2+)</name>
        <dbReference type="ChEBI" id="CHEBI:48828"/>
    </cofactor>
    <cofactor evidence="3">
        <name>Cd(2+)</name>
        <dbReference type="ChEBI" id="CHEBI:48775"/>
    </cofactor>
    <text evidence="3">Binds 1 divalent cation per subunit. The enzyme is active with manganese, cobalt or cadmium ions.</text>
</comment>
<dbReference type="NCBIfam" id="TIGR01358">
    <property type="entry name" value="DAHP_synth_II"/>
    <property type="match status" value="1"/>
</dbReference>
<feature type="binding site" evidence="3">
    <location>
        <position position="80"/>
    </location>
    <ligand>
        <name>Mn(2+)</name>
        <dbReference type="ChEBI" id="CHEBI:29035"/>
    </ligand>
</feature>
<evidence type="ECO:0000256" key="3">
    <source>
        <dbReference type="PIRSR" id="PIRSR602480-1"/>
    </source>
</evidence>
<evidence type="ECO:0000256" key="4">
    <source>
        <dbReference type="RuleBase" id="RU363071"/>
    </source>
</evidence>
<dbReference type="SUPFAM" id="SSF51569">
    <property type="entry name" value="Aldolase"/>
    <property type="match status" value="1"/>
</dbReference>
<keyword evidence="3" id="KW-0170">Cobalt</keyword>
<dbReference type="GO" id="GO:0009073">
    <property type="term" value="P:aromatic amino acid family biosynthetic process"/>
    <property type="evidence" value="ECO:0007669"/>
    <property type="project" value="UniProtKB-KW"/>
</dbReference>
<dbReference type="InterPro" id="IPR002480">
    <property type="entry name" value="DAHP_synth_2"/>
</dbReference>
<comment type="caution">
    <text evidence="5">The sequence shown here is derived from an EMBL/GenBank/DDBJ whole genome shotgun (WGS) entry which is preliminary data.</text>
</comment>
<evidence type="ECO:0000256" key="2">
    <source>
        <dbReference type="ARBA" id="ARBA00022679"/>
    </source>
</evidence>
<keyword evidence="4" id="KW-0028">Amino-acid biosynthesis</keyword>
<feature type="binding site" evidence="3">
    <location>
        <position position="368"/>
    </location>
    <ligand>
        <name>Mn(2+)</name>
        <dbReference type="ChEBI" id="CHEBI:29035"/>
    </ligand>
</feature>
<accession>A0A521G342</accession>
<name>A0A521G342_9BACT</name>
<feature type="binding site" evidence="3">
    <location>
        <position position="119"/>
    </location>
    <ligand>
        <name>phosphoenolpyruvate</name>
        <dbReference type="ChEBI" id="CHEBI:58702"/>
    </ligand>
</feature>
<feature type="binding site" evidence="3">
    <location>
        <position position="410"/>
    </location>
    <ligand>
        <name>Mn(2+)</name>
        <dbReference type="ChEBI" id="CHEBI:29035"/>
    </ligand>
</feature>
<gene>
    <name evidence="5" type="ORF">CDV28_10791</name>
</gene>
<organism evidence="5 6">
    <name type="scientific">Candidatus Electronema aureum</name>
    <dbReference type="NCBI Taxonomy" id="2005002"/>
    <lineage>
        <taxon>Bacteria</taxon>
        <taxon>Pseudomonadati</taxon>
        <taxon>Thermodesulfobacteriota</taxon>
        <taxon>Desulfobulbia</taxon>
        <taxon>Desulfobulbales</taxon>
        <taxon>Desulfobulbaceae</taxon>
        <taxon>Candidatus Electronema</taxon>
    </lineage>
</organism>
<dbReference type="EC" id="2.5.1.54" evidence="4"/>
<dbReference type="GO" id="GO:0003849">
    <property type="term" value="F:3-deoxy-7-phosphoheptulonate synthase activity"/>
    <property type="evidence" value="ECO:0007669"/>
    <property type="project" value="UniProtKB-EC"/>
</dbReference>
<dbReference type="PANTHER" id="PTHR21337">
    <property type="entry name" value="PHOSPHO-2-DEHYDRO-3-DEOXYHEPTONATE ALDOLASE 1, 2"/>
    <property type="match status" value="1"/>
</dbReference>
<keyword evidence="3" id="KW-0464">Manganese</keyword>
<proteinExistence type="inferred from homology"/>
<dbReference type="GO" id="GO:0008652">
    <property type="term" value="P:amino acid biosynthetic process"/>
    <property type="evidence" value="ECO:0007669"/>
    <property type="project" value="UniProtKB-KW"/>
</dbReference>
<sequence length="467" mass="51594">MSLLQISTFANTAMTTWNKSSWKSKTALQQPEWPAAELHEANKLLSHLPPLVAAGEIRDLKAHLAKAAKGQAFLLQGGDCSEEFARCSAPNIKSTLKVLLQMAAILTYGGGRPVIKVGRMAGQYAKPRSSPTEMVNGVELPSYRGDMCNSVEGTPEARKADPQRMLKGYYLSAATLNLLRAFAQGGFSSLHNVHKWNQEFVKNSPVGGSYEQSVARQIERTLTFMENIGIHTDMPQIKEVEFFTSHEALFLDYEESLAREDSEDEVPGRWYDCSGHMLWIGDRTRQLEGAHVEFLRGVRNPLGMKVGPGHNPEEIVKVIQRLNPDNEEGRMTLITRFGAGKVEQYLPPLIRAVKGEGLNVLWCCDPMHGNIRKSLSGCKTRSFEDILAELQQFFAVCQIEGAVPGGVHFELTGKDEQTGDVTECTGGASGLSDEGLRRNYCTACDPRLNAEQSLEMAFRIAEMIKGS</sequence>
<keyword evidence="3" id="KW-0104">Cadmium</keyword>
<dbReference type="EMBL" id="NQJD01000007">
    <property type="protein sequence ID" value="TAA75444.1"/>
    <property type="molecule type" value="Genomic_DNA"/>
</dbReference>
<comment type="similarity">
    <text evidence="1 4">Belongs to the class-II DAHP synthase family.</text>
</comment>